<feature type="repeat" description="RCC1" evidence="3">
    <location>
        <begin position="134"/>
        <end position="187"/>
    </location>
</feature>
<feature type="repeat" description="RCC1" evidence="3">
    <location>
        <begin position="255"/>
        <end position="312"/>
    </location>
</feature>
<proteinExistence type="predicted"/>
<dbReference type="InterPro" id="IPR058923">
    <property type="entry name" value="RCC1-like_dom"/>
</dbReference>
<dbReference type="InterPro" id="IPR009091">
    <property type="entry name" value="RCC1/BLIP-II"/>
</dbReference>
<gene>
    <name evidence="6" type="primary">LOC100907908</name>
</gene>
<reference evidence="6" key="1">
    <citation type="submission" date="2025-08" db="UniProtKB">
        <authorList>
            <consortium name="RefSeq"/>
        </authorList>
    </citation>
    <scope>IDENTIFICATION</scope>
</reference>
<dbReference type="Pfam" id="PF25390">
    <property type="entry name" value="WD40_RLD"/>
    <property type="match status" value="1"/>
</dbReference>
<dbReference type="InterPro" id="IPR000408">
    <property type="entry name" value="Reg_chr_condens"/>
</dbReference>
<name>A0AAJ7PAT2_9ACAR</name>
<dbReference type="RefSeq" id="XP_018496836.1">
    <property type="nucleotide sequence ID" value="XM_018641320.1"/>
</dbReference>
<dbReference type="SUPFAM" id="SSF50985">
    <property type="entry name" value="RCC1/BLIP-II"/>
    <property type="match status" value="1"/>
</dbReference>
<keyword evidence="1" id="KW-0344">Guanine-nucleotide releasing factor</keyword>
<feature type="repeat" description="RCC1" evidence="3">
    <location>
        <begin position="368"/>
        <end position="425"/>
    </location>
</feature>
<evidence type="ECO:0000256" key="2">
    <source>
        <dbReference type="ARBA" id="ARBA00022737"/>
    </source>
</evidence>
<protein>
    <submittedName>
        <fullName evidence="6">Regulator of chromosome condensation isoform X1</fullName>
    </submittedName>
</protein>
<dbReference type="Gene3D" id="2.130.10.30">
    <property type="entry name" value="Regulator of chromosome condensation 1/beta-lactamase-inhibitor protein II"/>
    <property type="match status" value="1"/>
</dbReference>
<evidence type="ECO:0000256" key="1">
    <source>
        <dbReference type="ARBA" id="ARBA00022658"/>
    </source>
</evidence>
<dbReference type="PROSITE" id="PS50012">
    <property type="entry name" value="RCC1_3"/>
    <property type="match status" value="5"/>
</dbReference>
<keyword evidence="5" id="KW-1185">Reference proteome</keyword>
<evidence type="ECO:0000313" key="6">
    <source>
        <dbReference type="RefSeq" id="XP_018496836.1"/>
    </source>
</evidence>
<dbReference type="PANTHER" id="PTHR45982:SF1">
    <property type="entry name" value="REGULATOR OF CHROMOSOME CONDENSATION"/>
    <property type="match status" value="1"/>
</dbReference>
<feature type="domain" description="RCC1-like" evidence="4">
    <location>
        <begin position="52"/>
        <end position="421"/>
    </location>
</feature>
<accession>A0AAJ7PAT2</accession>
<sequence length="425" mass="46724">MRSVSLAWSARRLAVSCRLLICKRRCVDRTVSLFRALGRYSFGNVPTERTRVRSRPKTSILFQIVSCAAGGMHSLLLSEHGKILSFGCNDDGSLGRLTEEEEECFKAAVVHIEGETVSKIAAGNIHSVALTTDCHVFIWGSYRDNSGAFGISPKNPEFISEPMKLSLPDSITDIACGADHTLMLSQEGVIYTMGIAEQGRLGRIRKSHCCRENRRARQTMLTPLPMRVRRYRKPVLFDGIWAGRFSGFARSVSDGRIWGWGLNNYHQLGEINPDDHEDNFVYQPVELAAFDPKKRWTQICGGEQHTLALDSEGTVYSMGRPLYGRLGLGPADANDPDVTKLTPVPGLEECVVSIAAGDNCSFAIHKSGQLLSWGQGTNMLGQGDREIAKDIDLYVPTQCASKHLKDKTTIEIAAGSHHAICIASG</sequence>
<dbReference type="GO" id="GO:0005737">
    <property type="term" value="C:cytoplasm"/>
    <property type="evidence" value="ECO:0007669"/>
    <property type="project" value="TreeGrafter"/>
</dbReference>
<evidence type="ECO:0000313" key="5">
    <source>
        <dbReference type="Proteomes" id="UP000694867"/>
    </source>
</evidence>
<dbReference type="PANTHER" id="PTHR45982">
    <property type="entry name" value="REGULATOR OF CHROMOSOME CONDENSATION"/>
    <property type="match status" value="1"/>
</dbReference>
<evidence type="ECO:0000256" key="3">
    <source>
        <dbReference type="PROSITE-ProRule" id="PRU00235"/>
    </source>
</evidence>
<dbReference type="AlphaFoldDB" id="A0AAJ7PAT2"/>
<keyword evidence="2" id="KW-0677">Repeat</keyword>
<feature type="repeat" description="RCC1" evidence="3">
    <location>
        <begin position="81"/>
        <end position="133"/>
    </location>
</feature>
<organism evidence="5 6">
    <name type="scientific">Galendromus occidentalis</name>
    <name type="common">western predatory mite</name>
    <dbReference type="NCBI Taxonomy" id="34638"/>
    <lineage>
        <taxon>Eukaryota</taxon>
        <taxon>Metazoa</taxon>
        <taxon>Ecdysozoa</taxon>
        <taxon>Arthropoda</taxon>
        <taxon>Chelicerata</taxon>
        <taxon>Arachnida</taxon>
        <taxon>Acari</taxon>
        <taxon>Parasitiformes</taxon>
        <taxon>Mesostigmata</taxon>
        <taxon>Gamasina</taxon>
        <taxon>Phytoseioidea</taxon>
        <taxon>Phytoseiidae</taxon>
        <taxon>Typhlodrominae</taxon>
        <taxon>Galendromus</taxon>
    </lineage>
</organism>
<dbReference type="GO" id="GO:0005085">
    <property type="term" value="F:guanyl-nucleotide exchange factor activity"/>
    <property type="evidence" value="ECO:0007669"/>
    <property type="project" value="TreeGrafter"/>
</dbReference>
<dbReference type="PROSITE" id="PS00626">
    <property type="entry name" value="RCC1_2"/>
    <property type="match status" value="3"/>
</dbReference>
<feature type="repeat" description="RCC1" evidence="3">
    <location>
        <begin position="313"/>
        <end position="367"/>
    </location>
</feature>
<dbReference type="InterPro" id="IPR051553">
    <property type="entry name" value="Ran_GTPase-activating"/>
</dbReference>
<dbReference type="GeneID" id="100907908"/>
<evidence type="ECO:0000259" key="4">
    <source>
        <dbReference type="Pfam" id="PF25390"/>
    </source>
</evidence>
<dbReference type="PRINTS" id="PR00633">
    <property type="entry name" value="RCCNDNSATION"/>
</dbReference>
<dbReference type="Proteomes" id="UP000694867">
    <property type="component" value="Unplaced"/>
</dbReference>